<reference evidence="2 3" key="1">
    <citation type="submission" date="2018-11" db="EMBL/GenBank/DDBJ databases">
        <authorList>
            <consortium name="Pathogen Informatics"/>
        </authorList>
    </citation>
    <scope>NUCLEOTIDE SEQUENCE [LARGE SCALE GENOMIC DNA]</scope>
</reference>
<dbReference type="Proteomes" id="UP000270094">
    <property type="component" value="Unassembled WGS sequence"/>
</dbReference>
<accession>A0A3P7KRX6</accession>
<evidence type="ECO:0000256" key="1">
    <source>
        <dbReference type="SAM" id="MobiDB-lite"/>
    </source>
</evidence>
<feature type="compositionally biased region" description="Basic and acidic residues" evidence="1">
    <location>
        <begin position="1"/>
        <end position="10"/>
    </location>
</feature>
<proteinExistence type="predicted"/>
<name>A0A3P7KRX6_STRVU</name>
<keyword evidence="3" id="KW-1185">Reference proteome</keyword>
<protein>
    <submittedName>
        <fullName evidence="2">Uncharacterized protein</fullName>
    </submittedName>
</protein>
<dbReference type="EMBL" id="UYYB01014304">
    <property type="protein sequence ID" value="VDM69992.1"/>
    <property type="molecule type" value="Genomic_DNA"/>
</dbReference>
<feature type="compositionally biased region" description="Basic and acidic residues" evidence="1">
    <location>
        <begin position="20"/>
        <end position="40"/>
    </location>
</feature>
<sequence length="120" mass="13115">MDEEKHDKVYAVETPAQEVVKTESHQDEEVKETTSRRGSTEEISEPVAIVPALAPQDSHSTSSDGRPKLLTKAAMKIFVPSQSAVASTVSATQRQLSGLIWFPSSVSLTITHLVDRIVQE</sequence>
<organism evidence="2 3">
    <name type="scientific">Strongylus vulgaris</name>
    <name type="common">Blood worm</name>
    <dbReference type="NCBI Taxonomy" id="40348"/>
    <lineage>
        <taxon>Eukaryota</taxon>
        <taxon>Metazoa</taxon>
        <taxon>Ecdysozoa</taxon>
        <taxon>Nematoda</taxon>
        <taxon>Chromadorea</taxon>
        <taxon>Rhabditida</taxon>
        <taxon>Rhabditina</taxon>
        <taxon>Rhabditomorpha</taxon>
        <taxon>Strongyloidea</taxon>
        <taxon>Strongylidae</taxon>
        <taxon>Strongylus</taxon>
    </lineage>
</organism>
<gene>
    <name evidence="2" type="ORF">SVUK_LOCUS4990</name>
</gene>
<evidence type="ECO:0000313" key="3">
    <source>
        <dbReference type="Proteomes" id="UP000270094"/>
    </source>
</evidence>
<dbReference type="AlphaFoldDB" id="A0A3P7KRX6"/>
<feature type="region of interest" description="Disordered" evidence="1">
    <location>
        <begin position="1"/>
        <end position="46"/>
    </location>
</feature>
<evidence type="ECO:0000313" key="2">
    <source>
        <dbReference type="EMBL" id="VDM69992.1"/>
    </source>
</evidence>